<dbReference type="InterPro" id="IPR036852">
    <property type="entry name" value="Peptidase_S8/S53_dom_sf"/>
</dbReference>
<protein>
    <submittedName>
        <fullName evidence="9 10">Subtilisin</fullName>
    </submittedName>
</protein>
<evidence type="ECO:0000313" key="11">
    <source>
        <dbReference type="Proteomes" id="UP000003751"/>
    </source>
</evidence>
<dbReference type="OrthoDB" id="341609at2157"/>
<dbReference type="EMBL" id="AEMG01000028">
    <property type="protein sequence ID" value="EFW90366.1"/>
    <property type="molecule type" value="Genomic_DNA"/>
</dbReference>
<dbReference type="InterPro" id="IPR022398">
    <property type="entry name" value="Peptidase_S8_His-AS"/>
</dbReference>
<dbReference type="STRING" id="797209.GCA_000376445_00625"/>
<dbReference type="Pfam" id="PF00082">
    <property type="entry name" value="Peptidase_S8"/>
    <property type="match status" value="1"/>
</dbReference>
<dbReference type="PROSITE" id="PS00136">
    <property type="entry name" value="SUBTILASE_ASP"/>
    <property type="match status" value="1"/>
</dbReference>
<reference evidence="12" key="3">
    <citation type="submission" date="2016-11" db="EMBL/GenBank/DDBJ databases">
        <authorList>
            <person name="Varghese N."/>
            <person name="Submissions S."/>
        </authorList>
    </citation>
    <scope>NUCLEOTIDE SEQUENCE [LARGE SCALE GENOMIC DNA]</scope>
    <source>
        <strain evidence="12">DX253</strain>
    </source>
</reference>
<dbReference type="PANTHER" id="PTHR43806">
    <property type="entry name" value="PEPTIDASE S8"/>
    <property type="match status" value="1"/>
</dbReference>
<dbReference type="EMBL" id="FRAN01000001">
    <property type="protein sequence ID" value="SHK02422.1"/>
    <property type="molecule type" value="Genomic_DNA"/>
</dbReference>
<dbReference type="AlphaFoldDB" id="E7QYV0"/>
<evidence type="ECO:0000256" key="5">
    <source>
        <dbReference type="ARBA" id="ARBA00022825"/>
    </source>
</evidence>
<evidence type="ECO:0000256" key="4">
    <source>
        <dbReference type="ARBA" id="ARBA00022801"/>
    </source>
</evidence>
<dbReference type="PROSITE" id="PS51892">
    <property type="entry name" value="SUBTILASE"/>
    <property type="match status" value="1"/>
</dbReference>
<evidence type="ECO:0000256" key="7">
    <source>
        <dbReference type="RuleBase" id="RU003355"/>
    </source>
</evidence>
<feature type="active site" description="Charge relay system" evidence="6">
    <location>
        <position position="131"/>
    </location>
</feature>
<dbReference type="RefSeq" id="WP_007982849.1">
    <property type="nucleotide sequence ID" value="NZ_AEMG01000028.1"/>
</dbReference>
<evidence type="ECO:0000259" key="8">
    <source>
        <dbReference type="Pfam" id="PF00082"/>
    </source>
</evidence>
<dbReference type="InterPro" id="IPR006311">
    <property type="entry name" value="TAT_signal"/>
</dbReference>
<dbReference type="PRINTS" id="PR00723">
    <property type="entry name" value="SUBTILISIN"/>
</dbReference>
<dbReference type="GO" id="GO:0006508">
    <property type="term" value="P:proteolysis"/>
    <property type="evidence" value="ECO:0007669"/>
    <property type="project" value="UniProtKB-KW"/>
</dbReference>
<sequence length="370" mass="37784">MPRNKNGVSRRNVLKVTGGATAGLAVTGFANAKPSDRVRVNIGYTGESGRRAALDAASVVHHDFSFDAVTLEVPKRAITALEQRSEVRYVEEDGTMHAYAQTLPWGVDRVDADAAHDSGYTGSGADIAIIDTGIDASHPDLDNNLGSGTSYVGSSWDDDNGHGTHCAGIAAAEDNGQGVVGVAPEATLHAVKVLNSNGSGSYSDIAAGVEYVANQGWDVGSMSLGGSSGSSALKDAVSYAYDNGVFLATAAGNSGPCSNCVGYPAVYSECVAISSTNDSDGLSYFSSTGPEVELAAPGSSIYSTYYGDSYDTLSGTSMACPHVAGAAGILMGQLGYSNTGARSRLNNTAENLGLSSNQQGNGLLDVYSAI</sequence>
<keyword evidence="5 6" id="KW-0720">Serine protease</keyword>
<dbReference type="InterPro" id="IPR023828">
    <property type="entry name" value="Peptidase_S8_Ser-AS"/>
</dbReference>
<comment type="similarity">
    <text evidence="1 6 7">Belongs to the peptidase S8 family.</text>
</comment>
<evidence type="ECO:0000256" key="1">
    <source>
        <dbReference type="ARBA" id="ARBA00011073"/>
    </source>
</evidence>
<dbReference type="Gene3D" id="3.30.70.80">
    <property type="entry name" value="Peptidase S8 propeptide/proteinase inhibitor I9"/>
    <property type="match status" value="1"/>
</dbReference>
<dbReference type="PROSITE" id="PS00138">
    <property type="entry name" value="SUBTILASE_SER"/>
    <property type="match status" value="1"/>
</dbReference>
<gene>
    <name evidence="10" type="ORF">SAMN05444342_0314</name>
    <name evidence="9" type="ORF">ZOD2009_19953</name>
</gene>
<feature type="active site" description="Charge relay system" evidence="6">
    <location>
        <position position="162"/>
    </location>
</feature>
<dbReference type="InterPro" id="IPR015500">
    <property type="entry name" value="Peptidase_S8_subtilisin-rel"/>
</dbReference>
<evidence type="ECO:0000256" key="3">
    <source>
        <dbReference type="ARBA" id="ARBA00022723"/>
    </source>
</evidence>
<keyword evidence="2 6" id="KW-0645">Protease</keyword>
<dbReference type="GO" id="GO:0004252">
    <property type="term" value="F:serine-type endopeptidase activity"/>
    <property type="evidence" value="ECO:0007669"/>
    <property type="project" value="UniProtKB-UniRule"/>
</dbReference>
<dbReference type="CDD" id="cd07477">
    <property type="entry name" value="Peptidases_S8_Subtilisin_subset"/>
    <property type="match status" value="1"/>
</dbReference>
<dbReference type="SUPFAM" id="SSF52743">
    <property type="entry name" value="Subtilisin-like"/>
    <property type="match status" value="1"/>
</dbReference>
<feature type="domain" description="Peptidase S8/S53" evidence="8">
    <location>
        <begin position="122"/>
        <end position="362"/>
    </location>
</feature>
<dbReference type="PROSITE" id="PS51318">
    <property type="entry name" value="TAT"/>
    <property type="match status" value="1"/>
</dbReference>
<dbReference type="InterPro" id="IPR000209">
    <property type="entry name" value="Peptidase_S8/S53_dom"/>
</dbReference>
<dbReference type="InterPro" id="IPR023827">
    <property type="entry name" value="Peptidase_S8_Asp-AS"/>
</dbReference>
<keyword evidence="4 6" id="KW-0378">Hydrolase</keyword>
<dbReference type="Proteomes" id="UP000003751">
    <property type="component" value="Unassembled WGS sequence"/>
</dbReference>
<accession>E7QYV0</accession>
<name>E7QYV0_HALPU</name>
<dbReference type="PROSITE" id="PS00137">
    <property type="entry name" value="SUBTILASE_HIS"/>
    <property type="match status" value="1"/>
</dbReference>
<organism evidence="9 11">
    <name type="scientific">Haladaptatus paucihalophilus DX253</name>
    <dbReference type="NCBI Taxonomy" id="797209"/>
    <lineage>
        <taxon>Archaea</taxon>
        <taxon>Methanobacteriati</taxon>
        <taxon>Methanobacteriota</taxon>
        <taxon>Stenosarchaea group</taxon>
        <taxon>Halobacteria</taxon>
        <taxon>Halobacteriales</taxon>
        <taxon>Haladaptataceae</taxon>
        <taxon>Haladaptatus</taxon>
    </lineage>
</organism>
<reference evidence="9 11" key="1">
    <citation type="journal article" date="2014" name="ISME J.">
        <title>Trehalose/2-sulfotrehalose biosynthesis and glycine-betaine uptake are widely spread mechanisms for osmoadaptation in the Halobacteriales.</title>
        <authorList>
            <person name="Youssef N.H."/>
            <person name="Savage-Ashlock K.N."/>
            <person name="McCully A.L."/>
            <person name="Luedtke B."/>
            <person name="Shaw E.I."/>
            <person name="Hoff W.D."/>
            <person name="Elshahed M.S."/>
        </authorList>
    </citation>
    <scope>NUCLEOTIDE SEQUENCE [LARGE SCALE GENOMIC DNA]</scope>
    <source>
        <strain evidence="9 11">DX253</strain>
    </source>
</reference>
<dbReference type="InterPro" id="IPR037045">
    <property type="entry name" value="S8pro/Inhibitor_I9_sf"/>
</dbReference>
<dbReference type="PANTHER" id="PTHR43806:SF11">
    <property type="entry name" value="CEREVISIN-RELATED"/>
    <property type="match status" value="1"/>
</dbReference>
<reference evidence="10" key="2">
    <citation type="submission" date="2016-11" db="EMBL/GenBank/DDBJ databases">
        <authorList>
            <person name="Jaros S."/>
            <person name="Januszkiewicz K."/>
            <person name="Wedrychowicz H."/>
        </authorList>
    </citation>
    <scope>NUCLEOTIDE SEQUENCE [LARGE SCALE GENOMIC DNA]</scope>
    <source>
        <strain evidence="10">DX253</strain>
    </source>
</reference>
<evidence type="ECO:0000256" key="6">
    <source>
        <dbReference type="PROSITE-ProRule" id="PRU01240"/>
    </source>
</evidence>
<dbReference type="PATRIC" id="fig|797209.4.peg.3907"/>
<dbReference type="InterPro" id="IPR034202">
    <property type="entry name" value="Subtilisin_Carlsberg-like"/>
</dbReference>
<evidence type="ECO:0000256" key="2">
    <source>
        <dbReference type="ARBA" id="ARBA00022670"/>
    </source>
</evidence>
<feature type="active site" description="Charge relay system" evidence="6">
    <location>
        <position position="317"/>
    </location>
</feature>
<evidence type="ECO:0000313" key="9">
    <source>
        <dbReference type="EMBL" id="EFW90366.1"/>
    </source>
</evidence>
<keyword evidence="3" id="KW-0479">Metal-binding</keyword>
<evidence type="ECO:0000313" key="12">
    <source>
        <dbReference type="Proteomes" id="UP000184203"/>
    </source>
</evidence>
<dbReference type="InterPro" id="IPR050131">
    <property type="entry name" value="Peptidase_S8_subtilisin-like"/>
</dbReference>
<dbReference type="eggNOG" id="arCOG00702">
    <property type="taxonomic scope" value="Archaea"/>
</dbReference>
<proteinExistence type="inferred from homology"/>
<evidence type="ECO:0000313" key="10">
    <source>
        <dbReference type="EMBL" id="SHK02422.1"/>
    </source>
</evidence>
<dbReference type="Proteomes" id="UP000184203">
    <property type="component" value="Unassembled WGS sequence"/>
</dbReference>
<keyword evidence="12" id="KW-1185">Reference proteome</keyword>
<dbReference type="Gene3D" id="3.40.50.200">
    <property type="entry name" value="Peptidase S8/S53 domain"/>
    <property type="match status" value="1"/>
</dbReference>
<dbReference type="GO" id="GO:0046872">
    <property type="term" value="F:metal ion binding"/>
    <property type="evidence" value="ECO:0007669"/>
    <property type="project" value="UniProtKB-KW"/>
</dbReference>